<evidence type="ECO:0000313" key="2">
    <source>
        <dbReference type="EMBL" id="KXS15866.1"/>
    </source>
</evidence>
<protein>
    <submittedName>
        <fullName evidence="2">Uncharacterized protein</fullName>
    </submittedName>
</protein>
<keyword evidence="3" id="KW-1185">Reference proteome</keyword>
<dbReference type="EMBL" id="KQ965759">
    <property type="protein sequence ID" value="KXS15866.1"/>
    <property type="molecule type" value="Genomic_DNA"/>
</dbReference>
<feature type="region of interest" description="Disordered" evidence="1">
    <location>
        <begin position="1"/>
        <end position="36"/>
    </location>
</feature>
<dbReference type="AlphaFoldDB" id="A0A139AGE1"/>
<evidence type="ECO:0000256" key="1">
    <source>
        <dbReference type="SAM" id="MobiDB-lite"/>
    </source>
</evidence>
<feature type="compositionally biased region" description="Gly residues" evidence="1">
    <location>
        <begin position="74"/>
        <end position="89"/>
    </location>
</feature>
<organism evidence="2 3">
    <name type="scientific">Gonapodya prolifera (strain JEL478)</name>
    <name type="common">Monoblepharis prolifera</name>
    <dbReference type="NCBI Taxonomy" id="1344416"/>
    <lineage>
        <taxon>Eukaryota</taxon>
        <taxon>Fungi</taxon>
        <taxon>Fungi incertae sedis</taxon>
        <taxon>Chytridiomycota</taxon>
        <taxon>Chytridiomycota incertae sedis</taxon>
        <taxon>Monoblepharidomycetes</taxon>
        <taxon>Monoblepharidales</taxon>
        <taxon>Gonapodyaceae</taxon>
        <taxon>Gonapodya</taxon>
    </lineage>
</organism>
<sequence length="109" mass="11303">MPGSSLVAHAATVPRQVLQERGKSKPKPPPDPATIPCEQGGTYCPPHYDCYPDQRKCIFNWVVDPFAPPPPPSGGCGGGGCGGGGGKGTGRIIADPTPSGVAVEDTWWY</sequence>
<name>A0A139AGE1_GONPJ</name>
<gene>
    <name evidence="2" type="ORF">M427DRAFT_496350</name>
</gene>
<accession>A0A139AGE1</accession>
<dbReference type="Proteomes" id="UP000070544">
    <property type="component" value="Unassembled WGS sequence"/>
</dbReference>
<evidence type="ECO:0000313" key="3">
    <source>
        <dbReference type="Proteomes" id="UP000070544"/>
    </source>
</evidence>
<feature type="region of interest" description="Disordered" evidence="1">
    <location>
        <begin position="74"/>
        <end position="98"/>
    </location>
</feature>
<proteinExistence type="predicted"/>
<reference evidence="2 3" key="1">
    <citation type="journal article" date="2015" name="Genome Biol. Evol.">
        <title>Phylogenomic analyses indicate that early fungi evolved digesting cell walls of algal ancestors of land plants.</title>
        <authorList>
            <person name="Chang Y."/>
            <person name="Wang S."/>
            <person name="Sekimoto S."/>
            <person name="Aerts A.L."/>
            <person name="Choi C."/>
            <person name="Clum A."/>
            <person name="LaButti K.M."/>
            <person name="Lindquist E.A."/>
            <person name="Yee Ngan C."/>
            <person name="Ohm R.A."/>
            <person name="Salamov A.A."/>
            <person name="Grigoriev I.V."/>
            <person name="Spatafora J.W."/>
            <person name="Berbee M.L."/>
        </authorList>
    </citation>
    <scope>NUCLEOTIDE SEQUENCE [LARGE SCALE GENOMIC DNA]</scope>
    <source>
        <strain evidence="2 3">JEL478</strain>
    </source>
</reference>